<dbReference type="EMBL" id="UOEJ01000054">
    <property type="protein sequence ID" value="VAV93935.1"/>
    <property type="molecule type" value="Genomic_DNA"/>
</dbReference>
<evidence type="ECO:0000313" key="2">
    <source>
        <dbReference type="EMBL" id="VAV93935.1"/>
    </source>
</evidence>
<dbReference type="SUPFAM" id="SSF46785">
    <property type="entry name" value="Winged helix' DNA-binding domain"/>
    <property type="match status" value="1"/>
</dbReference>
<sequence>MATFDHKEINDVIHGRVRLAIMSFLASHSGADDEGGINFTHLKKSINVSDGNLSTHMRKLEEAGYLQVTKQFKGKRPQTLCQLTEEGMSAFKAYLAHLESLLPPR</sequence>
<evidence type="ECO:0000259" key="1">
    <source>
        <dbReference type="Pfam" id="PF13601"/>
    </source>
</evidence>
<dbReference type="InterPro" id="IPR036388">
    <property type="entry name" value="WH-like_DNA-bd_sf"/>
</dbReference>
<dbReference type="AlphaFoldDB" id="A0A3B0SG65"/>
<dbReference type="InterPro" id="IPR036390">
    <property type="entry name" value="WH_DNA-bd_sf"/>
</dbReference>
<dbReference type="PANTHER" id="PTHR37318">
    <property type="entry name" value="BSL7504 PROTEIN"/>
    <property type="match status" value="1"/>
</dbReference>
<dbReference type="Pfam" id="PF13601">
    <property type="entry name" value="HTH_34"/>
    <property type="match status" value="1"/>
</dbReference>
<accession>A0A3B0SG65</accession>
<dbReference type="InterPro" id="IPR011991">
    <property type="entry name" value="ArsR-like_HTH"/>
</dbReference>
<dbReference type="PANTHER" id="PTHR37318:SF1">
    <property type="entry name" value="BSL7504 PROTEIN"/>
    <property type="match status" value="1"/>
</dbReference>
<proteinExistence type="predicted"/>
<protein>
    <recommendedName>
        <fullName evidence="1">Winged helix DNA-binding domain-containing protein</fullName>
    </recommendedName>
</protein>
<dbReference type="InterPro" id="IPR027395">
    <property type="entry name" value="WH_DNA-bd_dom"/>
</dbReference>
<gene>
    <name evidence="2" type="ORF">MNBD_ALPHA01-1342</name>
</gene>
<organism evidence="2">
    <name type="scientific">hydrothermal vent metagenome</name>
    <dbReference type="NCBI Taxonomy" id="652676"/>
    <lineage>
        <taxon>unclassified sequences</taxon>
        <taxon>metagenomes</taxon>
        <taxon>ecological metagenomes</taxon>
    </lineage>
</organism>
<reference evidence="2" key="1">
    <citation type="submission" date="2018-06" db="EMBL/GenBank/DDBJ databases">
        <authorList>
            <person name="Zhirakovskaya E."/>
        </authorList>
    </citation>
    <scope>NUCLEOTIDE SEQUENCE</scope>
</reference>
<name>A0A3B0SG65_9ZZZZ</name>
<dbReference type="CDD" id="cd00090">
    <property type="entry name" value="HTH_ARSR"/>
    <property type="match status" value="1"/>
</dbReference>
<dbReference type="Gene3D" id="1.10.10.10">
    <property type="entry name" value="Winged helix-like DNA-binding domain superfamily/Winged helix DNA-binding domain"/>
    <property type="match status" value="1"/>
</dbReference>
<feature type="domain" description="Winged helix DNA-binding" evidence="1">
    <location>
        <begin position="17"/>
        <end position="102"/>
    </location>
</feature>